<dbReference type="NCBIfam" id="TIGR00125">
    <property type="entry name" value="cyt_tran_rel"/>
    <property type="match status" value="1"/>
</dbReference>
<comment type="catalytic activity">
    <reaction evidence="12 14">
        <text>nicotinate beta-D-ribonucleotide + ATP + H(+) = deamido-NAD(+) + diphosphate</text>
        <dbReference type="Rhea" id="RHEA:22860"/>
        <dbReference type="ChEBI" id="CHEBI:15378"/>
        <dbReference type="ChEBI" id="CHEBI:30616"/>
        <dbReference type="ChEBI" id="CHEBI:33019"/>
        <dbReference type="ChEBI" id="CHEBI:57502"/>
        <dbReference type="ChEBI" id="CHEBI:58437"/>
        <dbReference type="EC" id="2.7.7.18"/>
    </reaction>
</comment>
<comment type="pathway">
    <text evidence="2 14">Cofactor biosynthesis; NAD(+) biosynthesis; deamido-NAD(+) from nicotinate D-ribonucleotide: step 1/1.</text>
</comment>
<evidence type="ECO:0000256" key="9">
    <source>
        <dbReference type="ARBA" id="ARBA00022840"/>
    </source>
</evidence>
<feature type="domain" description="HD/PDEase" evidence="15">
    <location>
        <begin position="190"/>
        <end position="315"/>
    </location>
</feature>
<dbReference type="GO" id="GO:0008803">
    <property type="term" value="F:bis(5'-nucleosyl)-tetraphosphatase (symmetrical) activity"/>
    <property type="evidence" value="ECO:0007669"/>
    <property type="project" value="UniProtKB-EC"/>
</dbReference>
<dbReference type="SUPFAM" id="SSF109604">
    <property type="entry name" value="HD-domain/PDEase-like"/>
    <property type="match status" value="1"/>
</dbReference>
<organism evidence="16 17">
    <name type="scientific">Mycoplasmopsis felis</name>
    <dbReference type="NCBI Taxonomy" id="33923"/>
    <lineage>
        <taxon>Bacteria</taxon>
        <taxon>Bacillati</taxon>
        <taxon>Mycoplasmatota</taxon>
        <taxon>Mycoplasmoidales</taxon>
        <taxon>Metamycoplasmataceae</taxon>
        <taxon>Mycoplasmopsis</taxon>
    </lineage>
</organism>
<evidence type="ECO:0000256" key="4">
    <source>
        <dbReference type="ARBA" id="ARBA00022679"/>
    </source>
</evidence>
<dbReference type="EC" id="2.7.7.18" evidence="14"/>
<keyword evidence="8" id="KW-0378">Hydrolase</keyword>
<comment type="function">
    <text evidence="1 14">Catalyzes the reversible adenylation of nicotinate mononucleotide (NaMN) to nicotinic acid adenine dinucleotide (NaAD).</text>
</comment>
<dbReference type="KEGG" id="mfel:JPM2_4460"/>
<evidence type="ECO:0000256" key="1">
    <source>
        <dbReference type="ARBA" id="ARBA00002324"/>
    </source>
</evidence>
<dbReference type="AlphaFoldDB" id="A0A809SIE7"/>
<keyword evidence="5 14" id="KW-0548">Nucleotidyltransferase</keyword>
<dbReference type="Pfam" id="PF01966">
    <property type="entry name" value="HD"/>
    <property type="match status" value="1"/>
</dbReference>
<dbReference type="InterPro" id="IPR014729">
    <property type="entry name" value="Rossmann-like_a/b/a_fold"/>
</dbReference>
<evidence type="ECO:0000256" key="14">
    <source>
        <dbReference type="HAMAP-Rule" id="MF_00244"/>
    </source>
</evidence>
<evidence type="ECO:0000313" key="17">
    <source>
        <dbReference type="Proteomes" id="UP000464317"/>
    </source>
</evidence>
<evidence type="ECO:0000256" key="5">
    <source>
        <dbReference type="ARBA" id="ARBA00022695"/>
    </source>
</evidence>
<evidence type="ECO:0000256" key="7">
    <source>
        <dbReference type="ARBA" id="ARBA00022741"/>
    </source>
</evidence>
<dbReference type="Proteomes" id="UP000464317">
    <property type="component" value="Chromosome"/>
</dbReference>
<protein>
    <recommendedName>
        <fullName evidence="14">Probable nicotinate-nucleotide adenylyltransferase</fullName>
        <ecNumber evidence="14">2.7.7.18</ecNumber>
    </recommendedName>
    <alternativeName>
        <fullName evidence="14">Deamido-NAD(+) diphosphorylase</fullName>
    </alternativeName>
    <alternativeName>
        <fullName evidence="14">Deamido-NAD(+) pyrophosphorylase</fullName>
    </alternativeName>
    <alternativeName>
        <fullName evidence="14">Nicotinate mononucleotide adenylyltransferase</fullName>
        <shortName evidence="14">NaMN adenylyltransferase</shortName>
    </alternativeName>
</protein>
<keyword evidence="17" id="KW-1185">Reference proteome</keyword>
<reference evidence="16 17" key="1">
    <citation type="submission" date="2020-01" db="EMBL/GenBank/DDBJ databases">
        <title>Complete genome sequence of Mycoplasma felis strain Myco-2.</title>
        <authorList>
            <person name="Kinoshita Y."/>
            <person name="Niwa H."/>
            <person name="Uchida-Fujii E."/>
            <person name="Nukada T."/>
        </authorList>
    </citation>
    <scope>NUCLEOTIDE SEQUENCE [LARGE SCALE GENOMIC DNA]</scope>
    <source>
        <strain evidence="16 17">Myco-2</strain>
    </source>
</reference>
<evidence type="ECO:0000259" key="15">
    <source>
        <dbReference type="SMART" id="SM00471"/>
    </source>
</evidence>
<dbReference type="SMART" id="SM00471">
    <property type="entry name" value="HDc"/>
    <property type="match status" value="1"/>
</dbReference>
<dbReference type="NCBIfam" id="TIGR00488">
    <property type="entry name" value="bis(5'-nucleosyl)-tetraphosphatase (symmetrical) YqeK"/>
    <property type="match status" value="1"/>
</dbReference>
<dbReference type="Gene3D" id="3.40.50.620">
    <property type="entry name" value="HUPs"/>
    <property type="match status" value="1"/>
</dbReference>
<evidence type="ECO:0000256" key="2">
    <source>
        <dbReference type="ARBA" id="ARBA00005019"/>
    </source>
</evidence>
<dbReference type="GO" id="GO:0009435">
    <property type="term" value="P:NAD+ biosynthetic process"/>
    <property type="evidence" value="ECO:0007669"/>
    <property type="project" value="UniProtKB-UniRule"/>
</dbReference>
<proteinExistence type="inferred from homology"/>
<evidence type="ECO:0000256" key="11">
    <source>
        <dbReference type="ARBA" id="ARBA00023027"/>
    </source>
</evidence>
<comment type="catalytic activity">
    <reaction evidence="13">
        <text>P(1),P(4)-bis(5'-adenosyl) tetraphosphate + H2O = 2 ADP + 2 H(+)</text>
        <dbReference type="Rhea" id="RHEA:24252"/>
        <dbReference type="ChEBI" id="CHEBI:15377"/>
        <dbReference type="ChEBI" id="CHEBI:15378"/>
        <dbReference type="ChEBI" id="CHEBI:58141"/>
        <dbReference type="ChEBI" id="CHEBI:456216"/>
        <dbReference type="EC" id="3.6.1.41"/>
    </reaction>
</comment>
<keyword evidence="11 14" id="KW-0520">NAD</keyword>
<dbReference type="InterPro" id="IPR003607">
    <property type="entry name" value="HD/PDEase_dom"/>
</dbReference>
<dbReference type="GO" id="GO:0046872">
    <property type="term" value="F:metal ion binding"/>
    <property type="evidence" value="ECO:0007669"/>
    <property type="project" value="UniProtKB-KW"/>
</dbReference>
<keyword evidence="3 14" id="KW-0662">Pyridine nucleotide biosynthesis</keyword>
<dbReference type="SUPFAM" id="SSF52374">
    <property type="entry name" value="Nucleotidylyl transferase"/>
    <property type="match status" value="1"/>
</dbReference>
<dbReference type="PANTHER" id="PTHR39321:SF3">
    <property type="entry name" value="PHOSPHOPANTETHEINE ADENYLYLTRANSFERASE"/>
    <property type="match status" value="1"/>
</dbReference>
<dbReference type="GO" id="GO:0005524">
    <property type="term" value="F:ATP binding"/>
    <property type="evidence" value="ECO:0007669"/>
    <property type="project" value="UniProtKB-KW"/>
</dbReference>
<dbReference type="CDD" id="cd02165">
    <property type="entry name" value="NMNAT"/>
    <property type="match status" value="1"/>
</dbReference>
<dbReference type="InterPro" id="IPR004821">
    <property type="entry name" value="Cyt_trans-like"/>
</dbReference>
<dbReference type="InterPro" id="IPR005249">
    <property type="entry name" value="YqeK"/>
</dbReference>
<keyword evidence="9 14" id="KW-0067">ATP-binding</keyword>
<evidence type="ECO:0000256" key="8">
    <source>
        <dbReference type="ARBA" id="ARBA00022801"/>
    </source>
</evidence>
<evidence type="ECO:0000256" key="10">
    <source>
        <dbReference type="ARBA" id="ARBA00023004"/>
    </source>
</evidence>
<evidence type="ECO:0000256" key="12">
    <source>
        <dbReference type="ARBA" id="ARBA00048721"/>
    </source>
</evidence>
<dbReference type="HAMAP" id="MF_00244">
    <property type="entry name" value="NaMN_adenylyltr"/>
    <property type="match status" value="1"/>
</dbReference>
<dbReference type="UniPathway" id="UPA00253">
    <property type="reaction ID" value="UER00332"/>
</dbReference>
<dbReference type="InterPro" id="IPR006674">
    <property type="entry name" value="HD_domain"/>
</dbReference>
<evidence type="ECO:0000313" key="16">
    <source>
        <dbReference type="EMBL" id="BBU47753.1"/>
    </source>
</evidence>
<dbReference type="PANTHER" id="PTHR39321">
    <property type="entry name" value="NICOTINATE-NUCLEOTIDE ADENYLYLTRANSFERASE-RELATED"/>
    <property type="match status" value="1"/>
</dbReference>
<dbReference type="GO" id="GO:0004515">
    <property type="term" value="F:nicotinate-nucleotide adenylyltransferase activity"/>
    <property type="evidence" value="ECO:0007669"/>
    <property type="project" value="UniProtKB-UniRule"/>
</dbReference>
<accession>A0A809SIE7</accession>
<gene>
    <name evidence="14" type="primary">nadD</name>
    <name evidence="16" type="ORF">JPM2_4460</name>
</gene>
<name>A0A809SIE7_9BACT</name>
<dbReference type="NCBIfam" id="NF005519">
    <property type="entry name" value="PRK07152.1"/>
    <property type="match status" value="1"/>
</dbReference>
<dbReference type="Gene3D" id="1.10.3210.10">
    <property type="entry name" value="Hypothetical protein af1432"/>
    <property type="match status" value="1"/>
</dbReference>
<keyword evidence="10" id="KW-0408">Iron</keyword>
<dbReference type="Pfam" id="PF01467">
    <property type="entry name" value="CTP_transf_like"/>
    <property type="match status" value="1"/>
</dbReference>
<dbReference type="RefSeq" id="WP_161553203.1">
    <property type="nucleotide sequence ID" value="NZ_AP022325.1"/>
</dbReference>
<keyword evidence="6" id="KW-0479">Metal-binding</keyword>
<comment type="similarity">
    <text evidence="14">Belongs to the NadD family.</text>
</comment>
<dbReference type="CDD" id="cd00077">
    <property type="entry name" value="HDc"/>
    <property type="match status" value="1"/>
</dbReference>
<keyword evidence="7 14" id="KW-0547">Nucleotide-binding</keyword>
<evidence type="ECO:0000256" key="6">
    <source>
        <dbReference type="ARBA" id="ARBA00022723"/>
    </source>
</evidence>
<dbReference type="EMBL" id="AP022325">
    <property type="protein sequence ID" value="BBU47753.1"/>
    <property type="molecule type" value="Genomic_DNA"/>
</dbReference>
<evidence type="ECO:0000256" key="13">
    <source>
        <dbReference type="ARBA" id="ARBA00049417"/>
    </source>
</evidence>
<dbReference type="NCBIfam" id="TIGR00482">
    <property type="entry name" value="nicotinate (nicotinamide) nucleotide adenylyltransferase"/>
    <property type="match status" value="1"/>
</dbReference>
<keyword evidence="4 14" id="KW-0808">Transferase</keyword>
<sequence length="358" mass="41661">MKIGIFGGSFDPIHKGHINIGKFAIKELNLDKLLYVPTFVSPFKQKSNKVSSQDKIAMINLVLEEKMELCDFEVKQNTVSYTINTVKYLKNKYKDDELYLIIGSDNITKLNKWKNIDEIASLTKIVVFKRNKNINKINIKKYNGILLNNPIWNYSSTDFKKGKLNYVNEKIMDYIQSKNLYLSEIIHNSMSAKRAKHSVSTASFAAELAKVHNVSAKKAYTAGLIHDIAKEWDEVYSRNFINKYESDTMNTPIHFLHQLAGYVWAKYCYRIKDEEILQAVKYHTEMHFNMSNLDKVIFIADKICQGRKFPGIQELRKLCFEDLDLGFKKLVKATYDWNVSNGVIFSQKSEEIYKKYME</sequence>
<evidence type="ECO:0000256" key="3">
    <source>
        <dbReference type="ARBA" id="ARBA00022642"/>
    </source>
</evidence>
<dbReference type="InterPro" id="IPR005248">
    <property type="entry name" value="NadD/NMNAT"/>
</dbReference>